<dbReference type="GO" id="GO:0003723">
    <property type="term" value="F:RNA binding"/>
    <property type="evidence" value="ECO:0007669"/>
    <property type="project" value="UniProtKB-KW"/>
</dbReference>
<evidence type="ECO:0000256" key="6">
    <source>
        <dbReference type="ARBA" id="ARBA00023158"/>
    </source>
</evidence>
<comment type="similarity">
    <text evidence="1 8">Belongs to the RdRP family.</text>
</comment>
<evidence type="ECO:0000256" key="8">
    <source>
        <dbReference type="RuleBase" id="RU363098"/>
    </source>
</evidence>
<evidence type="ECO:0000259" key="9">
    <source>
        <dbReference type="Pfam" id="PF05183"/>
    </source>
</evidence>
<comment type="catalytic activity">
    <reaction evidence="7 8">
        <text>RNA(n) + a ribonucleoside 5'-triphosphate = RNA(n+1) + diphosphate</text>
        <dbReference type="Rhea" id="RHEA:21248"/>
        <dbReference type="Rhea" id="RHEA-COMP:14527"/>
        <dbReference type="Rhea" id="RHEA-COMP:17342"/>
        <dbReference type="ChEBI" id="CHEBI:33019"/>
        <dbReference type="ChEBI" id="CHEBI:61557"/>
        <dbReference type="ChEBI" id="CHEBI:140395"/>
        <dbReference type="EC" id="2.7.7.48"/>
    </reaction>
</comment>
<keyword evidence="2 8" id="KW-0696">RNA-directed RNA polymerase</keyword>
<dbReference type="Proteomes" id="UP000036681">
    <property type="component" value="Unplaced"/>
</dbReference>
<feature type="domain" description="RDRP core" evidence="9">
    <location>
        <begin position="130"/>
        <end position="281"/>
    </location>
</feature>
<dbReference type="PANTHER" id="PTHR23079">
    <property type="entry name" value="RNA-DEPENDENT RNA POLYMERASE"/>
    <property type="match status" value="1"/>
</dbReference>
<protein>
    <recommendedName>
        <fullName evidence="8">RNA-dependent RNA polymerase</fullName>
        <ecNumber evidence="8">2.7.7.48</ecNumber>
    </recommendedName>
</protein>
<dbReference type="InterPro" id="IPR058752">
    <property type="entry name" value="RDRP_C_head"/>
</dbReference>
<feature type="domain" description="RDRP C-terminal head" evidence="11">
    <location>
        <begin position="304"/>
        <end position="474"/>
    </location>
</feature>
<accession>A0A0M3INC5</accession>
<dbReference type="EC" id="2.7.7.48" evidence="8"/>
<dbReference type="AlphaFoldDB" id="A0A0M3INC5"/>
<sequence>MFGVVDETGILQYGQVFVQYTKSVENKTPGPNAAKVILKGRVLMTKNPSIVAGDARVFDAIDVPELRHLVDVVVFPQYGPRPHPDEMAGSDLDGDEYCVIWDEELLLDCNEEASDFTKQSREPDDVAEDKVVSSDLDGDEYCVIWDEELLLDCNEEASDFTKQSREPDDVAEDKVVAAMRKFFVDYIKQDSIGTIANSFLVNADLYGICSEVCMNIAQKHSQAVDFPKTGQPPDPLVKMWTEKDDGTFLPPERAERWPDFMNKTHEPSYMSPRLVGHLFRRTRLVEDVLTITTAYEERDALHLDKNLLYPGREQFWKEARMDMNAYNADVRALLDNYGIQDEGQLFSGCISVVRNRISDRDMDDMSLYNTNHMIEKKLNDIFLRCRENFFDEFGGYFSNTDPERSYNNVEMSDDLRRICTNPSPDMKMKASAYYEICYREASSNINAKRLLSFPWVAWDVLARIKQDAASRTISVDPLSERLSEIINQFCDENSGEMIAFMERITRHSSSVHAIKRYCRRFKGLDKLMFVACAWGDQQELFEGRLKAEHLCLLLIQFGLGYLSSEDIPRSYSFLERTDDIIEENSSNAINLDDRVGGVGSCFVRFLQFLSSRTFEMLKTINLMHPNLGYHSILLRGQSRDLHRAAIKSFYRIVLTGRFDELTFFGSAARRQVNVGFLMSFGFFRQHYANI</sequence>
<dbReference type="Pfam" id="PF26253">
    <property type="entry name" value="RdRP_head"/>
    <property type="match status" value="1"/>
</dbReference>
<dbReference type="Pfam" id="PF24934">
    <property type="entry name" value="DUF7752"/>
    <property type="match status" value="1"/>
</dbReference>
<evidence type="ECO:0000256" key="2">
    <source>
        <dbReference type="ARBA" id="ARBA00022484"/>
    </source>
</evidence>
<evidence type="ECO:0000256" key="7">
    <source>
        <dbReference type="ARBA" id="ARBA00048744"/>
    </source>
</evidence>
<evidence type="ECO:0000259" key="10">
    <source>
        <dbReference type="Pfam" id="PF24934"/>
    </source>
</evidence>
<keyword evidence="12" id="KW-1185">Reference proteome</keyword>
<evidence type="ECO:0000313" key="12">
    <source>
        <dbReference type="Proteomes" id="UP000036681"/>
    </source>
</evidence>
<evidence type="ECO:0000256" key="1">
    <source>
        <dbReference type="ARBA" id="ARBA00005762"/>
    </source>
</evidence>
<evidence type="ECO:0000313" key="13">
    <source>
        <dbReference type="WBParaSite" id="ALUE_0002025301-mRNA-1"/>
    </source>
</evidence>
<dbReference type="InterPro" id="IPR056654">
    <property type="entry name" value="DUF7752"/>
</dbReference>
<dbReference type="GO" id="GO:0003968">
    <property type="term" value="F:RNA-directed RNA polymerase activity"/>
    <property type="evidence" value="ECO:0007669"/>
    <property type="project" value="UniProtKB-KW"/>
</dbReference>
<keyword evidence="6" id="KW-0943">RNA-mediated gene silencing</keyword>
<keyword evidence="4 8" id="KW-0548">Nucleotidyltransferase</keyword>
<dbReference type="GO" id="GO:0031380">
    <property type="term" value="C:nuclear RNA-directed RNA polymerase complex"/>
    <property type="evidence" value="ECO:0007669"/>
    <property type="project" value="TreeGrafter"/>
</dbReference>
<name>A0A0M3INC5_ASCLU</name>
<dbReference type="Pfam" id="PF05183">
    <property type="entry name" value="RdRP"/>
    <property type="match status" value="2"/>
</dbReference>
<organism evidence="12 13">
    <name type="scientific">Ascaris lumbricoides</name>
    <name type="common">Giant roundworm</name>
    <dbReference type="NCBI Taxonomy" id="6252"/>
    <lineage>
        <taxon>Eukaryota</taxon>
        <taxon>Metazoa</taxon>
        <taxon>Ecdysozoa</taxon>
        <taxon>Nematoda</taxon>
        <taxon>Chromadorea</taxon>
        <taxon>Rhabditida</taxon>
        <taxon>Spirurina</taxon>
        <taxon>Ascaridomorpha</taxon>
        <taxon>Ascaridoidea</taxon>
        <taxon>Ascarididae</taxon>
        <taxon>Ascaris</taxon>
    </lineage>
</organism>
<dbReference type="InterPro" id="IPR007855">
    <property type="entry name" value="RDRP"/>
</dbReference>
<feature type="domain" description="DUF7752" evidence="10">
    <location>
        <begin position="517"/>
        <end position="622"/>
    </location>
</feature>
<evidence type="ECO:0000259" key="11">
    <source>
        <dbReference type="Pfam" id="PF26253"/>
    </source>
</evidence>
<keyword evidence="5 8" id="KW-0694">RNA-binding</keyword>
<evidence type="ECO:0000256" key="3">
    <source>
        <dbReference type="ARBA" id="ARBA00022679"/>
    </source>
</evidence>
<dbReference type="GO" id="GO:0030422">
    <property type="term" value="P:siRNA processing"/>
    <property type="evidence" value="ECO:0007669"/>
    <property type="project" value="TreeGrafter"/>
</dbReference>
<dbReference type="InterPro" id="IPR057596">
    <property type="entry name" value="RDRP_core"/>
</dbReference>
<dbReference type="WBParaSite" id="ALUE_0002025301-mRNA-1">
    <property type="protein sequence ID" value="ALUE_0002025301-mRNA-1"/>
    <property type="gene ID" value="ALUE_0002025301"/>
</dbReference>
<keyword evidence="3 8" id="KW-0808">Transferase</keyword>
<evidence type="ECO:0000256" key="4">
    <source>
        <dbReference type="ARBA" id="ARBA00022695"/>
    </source>
</evidence>
<evidence type="ECO:0000256" key="5">
    <source>
        <dbReference type="ARBA" id="ARBA00022884"/>
    </source>
</evidence>
<reference evidence="13" key="1">
    <citation type="submission" date="2017-02" db="UniProtKB">
        <authorList>
            <consortium name="WormBaseParasite"/>
        </authorList>
    </citation>
    <scope>IDENTIFICATION</scope>
</reference>
<proteinExistence type="inferred from homology"/>
<dbReference type="PANTHER" id="PTHR23079:SF57">
    <property type="entry name" value="RNA-DIRECTED RNA POLYMERASE"/>
    <property type="match status" value="1"/>
</dbReference>
<feature type="domain" description="RDRP core" evidence="9">
    <location>
        <begin position="1"/>
        <end position="126"/>
    </location>
</feature>